<reference evidence="2" key="1">
    <citation type="submission" date="2021-11" db="EMBL/GenBank/DDBJ databases">
        <title>Cultivation dependent microbiological survey of springs from the worlds oldest radium mine currently devoted to the extraction of radon-saturated water.</title>
        <authorList>
            <person name="Kapinusova G."/>
            <person name="Smrhova T."/>
            <person name="Strejcek M."/>
            <person name="Suman J."/>
            <person name="Jani K."/>
            <person name="Pajer P."/>
            <person name="Uhlik O."/>
        </authorList>
    </citation>
    <scope>NUCLEOTIDE SEQUENCE [LARGE SCALE GENOMIC DNA]</scope>
    <source>
        <strain evidence="2">J379</strain>
    </source>
</reference>
<name>A0ABY5PDT8_9ACTN</name>
<dbReference type="EMBL" id="CP088295">
    <property type="protein sequence ID" value="UUY02803.1"/>
    <property type="molecule type" value="Genomic_DNA"/>
</dbReference>
<gene>
    <name evidence="1" type="ORF">LRS13_19255</name>
</gene>
<keyword evidence="2" id="KW-1185">Reference proteome</keyword>
<protein>
    <submittedName>
        <fullName evidence="1">Uncharacterized protein</fullName>
    </submittedName>
</protein>
<dbReference type="RefSeq" id="WP_353863325.1">
    <property type="nucleotide sequence ID" value="NZ_CP088295.1"/>
</dbReference>
<sequence length="177" mass="19000">MDVGALPAGEHVVEVQVEDAAGNATTVFGPATLPRLNAESVSGAGSQAAAVQAALGARVHVYFQANKKRSLTSRYGRRVVVRGNLRDAKKRPVVGARLDVYHVINGKRQLVKTGLKSRKGGRITLILPMNIGTRKIQFAYRALRPGPVTHSQTLSLTVRDGNGRLVTKPKDAKGPQY</sequence>
<dbReference type="Proteomes" id="UP001058860">
    <property type="component" value="Chromosome"/>
</dbReference>
<evidence type="ECO:0000313" key="2">
    <source>
        <dbReference type="Proteomes" id="UP001058860"/>
    </source>
</evidence>
<accession>A0ABY5PDT8</accession>
<evidence type="ECO:0000313" key="1">
    <source>
        <dbReference type="EMBL" id="UUY02803.1"/>
    </source>
</evidence>
<proteinExistence type="predicted"/>
<organism evidence="1 2">
    <name type="scientific">Svornostia abyssi</name>
    <dbReference type="NCBI Taxonomy" id="2898438"/>
    <lineage>
        <taxon>Bacteria</taxon>
        <taxon>Bacillati</taxon>
        <taxon>Actinomycetota</taxon>
        <taxon>Thermoleophilia</taxon>
        <taxon>Solirubrobacterales</taxon>
        <taxon>Baekduiaceae</taxon>
        <taxon>Svornostia</taxon>
    </lineage>
</organism>